<dbReference type="RefSeq" id="WP_053907792.1">
    <property type="nucleotide sequence ID" value="NZ_CAWMUS010000011.1"/>
</dbReference>
<evidence type="ECO:0000259" key="6">
    <source>
        <dbReference type="Pfam" id="PF08479"/>
    </source>
</evidence>
<protein>
    <submittedName>
        <fullName evidence="8">Hemolysin activator protein</fullName>
    </submittedName>
</protein>
<dbReference type="Pfam" id="PF08479">
    <property type="entry name" value="POTRA_2"/>
    <property type="match status" value="1"/>
</dbReference>
<dbReference type="InterPro" id="IPR013686">
    <property type="entry name" value="Polypept-transport_assoc_ShlB"/>
</dbReference>
<accession>A0A0N1KI21</accession>
<keyword evidence="4" id="KW-1133">Transmembrane helix</keyword>
<dbReference type="InterPro" id="IPR005565">
    <property type="entry name" value="Hemolysn_activator_HlyB_C"/>
</dbReference>
<dbReference type="InterPro" id="IPR027282">
    <property type="entry name" value="TPS"/>
</dbReference>
<gene>
    <name evidence="8" type="ORF">M992_1262</name>
</gene>
<name>A0A0N1KI21_9GAMM</name>
<evidence type="ECO:0000313" key="8">
    <source>
        <dbReference type="EMBL" id="KPD03384.1"/>
    </source>
</evidence>
<dbReference type="Gene3D" id="2.40.160.50">
    <property type="entry name" value="membrane protein fhac: a member of the omp85/tpsb transporter family"/>
    <property type="match status" value="1"/>
</dbReference>
<evidence type="ECO:0000259" key="5">
    <source>
        <dbReference type="Pfam" id="PF03865"/>
    </source>
</evidence>
<keyword evidence="4" id="KW-0472">Membrane</keyword>
<feature type="domain" description="Polypeptide-transport-associated ShlB-type" evidence="6">
    <location>
        <begin position="85"/>
        <end position="160"/>
    </location>
</feature>
<comment type="caution">
    <text evidence="8">The sequence shown here is derived from an EMBL/GenBank/DDBJ whole genome shotgun (WGS) entry which is preliminary data.</text>
</comment>
<dbReference type="Pfam" id="PF03865">
    <property type="entry name" value="ShlB"/>
    <property type="match status" value="1"/>
</dbReference>
<reference evidence="8 9" key="1">
    <citation type="submission" date="2015-07" db="EMBL/GenBank/DDBJ databases">
        <title>ATOL: Assembling a taxonomically balanced genome-scale reconstruction of the evolutionary history of the Enterobacteriaceae.</title>
        <authorList>
            <person name="Plunkett G.III."/>
            <person name="Neeno-Eckwall E.C."/>
            <person name="Glasner J.D."/>
            <person name="Perna N.T."/>
        </authorList>
    </citation>
    <scope>NUCLEOTIDE SEQUENCE [LARGE SCALE GENOMIC DNA]</scope>
    <source>
        <strain evidence="8 9">ATCC 35017</strain>
    </source>
</reference>
<dbReference type="PANTHER" id="PTHR34597:SF3">
    <property type="entry name" value="OUTER MEMBRANE TRANSPORTER CDIB"/>
    <property type="match status" value="1"/>
</dbReference>
<evidence type="ECO:0000259" key="7">
    <source>
        <dbReference type="Pfam" id="PF17287"/>
    </source>
</evidence>
<dbReference type="Pfam" id="PF17287">
    <property type="entry name" value="POTRA_3"/>
    <property type="match status" value="1"/>
</dbReference>
<evidence type="ECO:0000256" key="3">
    <source>
        <dbReference type="ARBA" id="ARBA00023237"/>
    </source>
</evidence>
<dbReference type="GO" id="GO:0098046">
    <property type="term" value="C:type V protein secretion system complex"/>
    <property type="evidence" value="ECO:0007669"/>
    <property type="project" value="TreeGrafter"/>
</dbReference>
<sequence>MDPLIIRNLIIENTIYSIVIVLFLLIASPSSYSIENKNISNQDLIQFEQKQWLESAQRQRQNLKQKPRIASDKPILISDDENRCFTIESINLIGMTVFLDKQKNKLIENYLGKCLTINNIQSIAQLIQNYYIKKGYITVQVSLPEQDLTLKILTILIIEGIIESIEIQNSPTRTVNMIYPNLIGEILNLRDIEQGLEQLNRLNSYHYSIDIQAGSKTGLSHLFIYRKGKKIPLASQLQLDNSGSKSNGEKQLNAGLIFDSLLGLGEQWSVSGNSDTDFSTTHFNHHYILGLNVPYGNWNYRYHLFNSRSFQTDKVDYQSFDYEVKNSNQYVEISRLIYRDAKQRVLVHGGLENKRVRIKFMEQLIDISSPILTSIIFTAQYNTVLSHGYFTFSPTFKQGINAFGASPNINVDDYPCSHFNKLSLNSSYQYFFSPKLSFLTSFHGQITRDNLYSVEQIHLGGQYSVRGFKAQMLSGNQGFYWRNDINYLLPKPIIGALTLVGAWDLGYQAKGDEFISGGAIGINFNHKSGINSQLIASIPFYYPKNYQPDHWSLYWSVSLSL</sequence>
<evidence type="ECO:0000256" key="1">
    <source>
        <dbReference type="ARBA" id="ARBA00022452"/>
    </source>
</evidence>
<keyword evidence="2 4" id="KW-0812">Transmembrane</keyword>
<dbReference type="PANTHER" id="PTHR34597">
    <property type="entry name" value="SLR1661 PROTEIN"/>
    <property type="match status" value="1"/>
</dbReference>
<dbReference type="Gene3D" id="3.10.20.310">
    <property type="entry name" value="membrane protein fhac"/>
    <property type="match status" value="1"/>
</dbReference>
<proteinExistence type="predicted"/>
<organism evidence="8 9">
    <name type="scientific">Moellerella wisconsensis ATCC 35017</name>
    <dbReference type="NCBI Taxonomy" id="1354267"/>
    <lineage>
        <taxon>Bacteria</taxon>
        <taxon>Pseudomonadati</taxon>
        <taxon>Pseudomonadota</taxon>
        <taxon>Gammaproteobacteria</taxon>
        <taxon>Enterobacterales</taxon>
        <taxon>Morganellaceae</taxon>
        <taxon>Moellerella</taxon>
    </lineage>
</organism>
<dbReference type="InterPro" id="IPR051544">
    <property type="entry name" value="TPS_OM_transporter"/>
</dbReference>
<dbReference type="InterPro" id="IPR035251">
    <property type="entry name" value="ShlB_POTRA"/>
</dbReference>
<keyword evidence="1" id="KW-1134">Transmembrane beta strand</keyword>
<feature type="domain" description="Haemolysin activator HlyB C-terminal" evidence="5">
    <location>
        <begin position="218"/>
        <end position="523"/>
    </location>
</feature>
<dbReference type="Proteomes" id="UP000053226">
    <property type="component" value="Unassembled WGS sequence"/>
</dbReference>
<feature type="transmembrane region" description="Helical" evidence="4">
    <location>
        <begin position="14"/>
        <end position="32"/>
    </location>
</feature>
<dbReference type="EMBL" id="LGAA01000011">
    <property type="protein sequence ID" value="KPD03384.1"/>
    <property type="molecule type" value="Genomic_DNA"/>
</dbReference>
<keyword evidence="9" id="KW-1185">Reference proteome</keyword>
<keyword evidence="3" id="KW-0998">Cell outer membrane</keyword>
<evidence type="ECO:0000256" key="2">
    <source>
        <dbReference type="ARBA" id="ARBA00022692"/>
    </source>
</evidence>
<evidence type="ECO:0000256" key="4">
    <source>
        <dbReference type="SAM" id="Phobius"/>
    </source>
</evidence>
<dbReference type="OrthoDB" id="290122at2"/>
<dbReference type="GO" id="GO:0008320">
    <property type="term" value="F:protein transmembrane transporter activity"/>
    <property type="evidence" value="ECO:0007669"/>
    <property type="project" value="TreeGrafter"/>
</dbReference>
<dbReference type="AlphaFoldDB" id="A0A0N1KI21"/>
<feature type="domain" description="ShlB POTRA" evidence="7">
    <location>
        <begin position="162"/>
        <end position="212"/>
    </location>
</feature>
<evidence type="ECO:0000313" key="9">
    <source>
        <dbReference type="Proteomes" id="UP000053226"/>
    </source>
</evidence>
<dbReference type="PIRSF" id="PIRSF029745">
    <property type="entry name" value="FhaC"/>
    <property type="match status" value="1"/>
</dbReference>
<dbReference type="GO" id="GO:0046819">
    <property type="term" value="P:protein secretion by the type V secretion system"/>
    <property type="evidence" value="ECO:0007669"/>
    <property type="project" value="TreeGrafter"/>
</dbReference>